<comment type="caution">
    <text evidence="1">The sequence shown here is derived from an EMBL/GenBank/DDBJ whole genome shotgun (WGS) entry which is preliminary data.</text>
</comment>
<reference evidence="1 2" key="1">
    <citation type="submission" date="2016-09" db="EMBL/GenBank/DDBJ databases">
        <authorList>
            <person name="Capua I."/>
            <person name="De Benedictis P."/>
            <person name="Joannis T."/>
            <person name="Lombin L.H."/>
            <person name="Cattoli G."/>
        </authorList>
    </citation>
    <scope>NUCLEOTIDE SEQUENCE [LARGE SCALE GENOMIC DNA]</scope>
    <source>
        <strain evidence="1 2">IMI 309357</strain>
    </source>
</reference>
<proteinExistence type="predicted"/>
<accession>A0A1G4B1U3</accession>
<dbReference type="EMBL" id="MJBS01000083">
    <property type="protein sequence ID" value="OHE95390.1"/>
    <property type="molecule type" value="Genomic_DNA"/>
</dbReference>
<dbReference type="AlphaFoldDB" id="A0A1G4B1U3"/>
<name>A0A1G4B1U3_9PEZI</name>
<dbReference type="STRING" id="1209926.A0A1G4B1U3"/>
<evidence type="ECO:0000313" key="1">
    <source>
        <dbReference type="EMBL" id="OHE95390.1"/>
    </source>
</evidence>
<protein>
    <submittedName>
        <fullName evidence="1">Uncharacterized protein</fullName>
    </submittedName>
</protein>
<organism evidence="1 2">
    <name type="scientific">Colletotrichum orchidophilum</name>
    <dbReference type="NCBI Taxonomy" id="1209926"/>
    <lineage>
        <taxon>Eukaryota</taxon>
        <taxon>Fungi</taxon>
        <taxon>Dikarya</taxon>
        <taxon>Ascomycota</taxon>
        <taxon>Pezizomycotina</taxon>
        <taxon>Sordariomycetes</taxon>
        <taxon>Hypocreomycetidae</taxon>
        <taxon>Glomerellales</taxon>
        <taxon>Glomerellaceae</taxon>
        <taxon>Colletotrichum</taxon>
    </lineage>
</organism>
<keyword evidence="2" id="KW-1185">Reference proteome</keyword>
<evidence type="ECO:0000313" key="2">
    <source>
        <dbReference type="Proteomes" id="UP000176998"/>
    </source>
</evidence>
<dbReference type="GeneID" id="34562401"/>
<dbReference type="OrthoDB" id="2958217at2759"/>
<dbReference type="Proteomes" id="UP000176998">
    <property type="component" value="Unassembled WGS sequence"/>
</dbReference>
<gene>
    <name evidence="1" type="ORF">CORC01_09262</name>
</gene>
<sequence length="144" mass="16267">MLDLQPTQPLRRGITTGFLACPVDPVGLQPRELGYFDEIYRKRDKCPLCWLLFNAAHSASEEIADRFEGNRPNVRQTAGYDGLALLECVELFSGRLMTFQGDRLPALEGMSAISSPPLLAILFYEIPDSYFDFALIWEKKICGF</sequence>
<dbReference type="RefSeq" id="XP_022472552.1">
    <property type="nucleotide sequence ID" value="XM_022620891.1"/>
</dbReference>